<evidence type="ECO:0000256" key="2">
    <source>
        <dbReference type="ARBA" id="ARBA00009533"/>
    </source>
</evidence>
<evidence type="ECO:0000256" key="4">
    <source>
        <dbReference type="ARBA" id="ARBA00022898"/>
    </source>
</evidence>
<keyword evidence="8" id="KW-1185">Reference proteome</keyword>
<evidence type="ECO:0000256" key="6">
    <source>
        <dbReference type="RuleBase" id="RU000382"/>
    </source>
</evidence>
<comment type="caution">
    <text evidence="7">The sequence shown here is derived from an EMBL/GenBank/DDBJ whole genome shotgun (WGS) entry which is preliminary data.</text>
</comment>
<comment type="cofactor">
    <cofactor evidence="1 6">
        <name>pyridoxal 5'-phosphate</name>
        <dbReference type="ChEBI" id="CHEBI:597326"/>
    </cofactor>
</comment>
<keyword evidence="3" id="KW-0210">Decarboxylase</keyword>
<dbReference type="GO" id="GO:0019752">
    <property type="term" value="P:carboxylic acid metabolic process"/>
    <property type="evidence" value="ECO:0007669"/>
    <property type="project" value="InterPro"/>
</dbReference>
<proteinExistence type="inferred from homology"/>
<evidence type="ECO:0000256" key="1">
    <source>
        <dbReference type="ARBA" id="ARBA00001933"/>
    </source>
</evidence>
<dbReference type="InterPro" id="IPR002129">
    <property type="entry name" value="PyrdxlP-dep_de-COase"/>
</dbReference>
<dbReference type="GO" id="GO:0016831">
    <property type="term" value="F:carboxy-lyase activity"/>
    <property type="evidence" value="ECO:0007669"/>
    <property type="project" value="UniProtKB-KW"/>
</dbReference>
<protein>
    <recommendedName>
        <fullName evidence="9">Cysteine sulfinic acid decarboxylase</fullName>
    </recommendedName>
</protein>
<dbReference type="Proteomes" id="UP000502823">
    <property type="component" value="Unassembled WGS sequence"/>
</dbReference>
<sequence>MTCHTFVEDFGQEPGLMHHCNSASASYLFQQDKFYDVSFDTGDKSVQCGRKVDAFKLWLMWKARGNSGFEQLINNAMDAARYFKEKIQTQPGFRLVLDDFECTNVCFWFIPPSLRGQEEDENWWNKIHTVAPKIKEKLILAGTLMISYQPLPHKGLRNFFRFVTSCHPPPTCADMDHVWQEIERHGADL</sequence>
<keyword evidence="4 6" id="KW-0663">Pyridoxal phosphate</keyword>
<name>A0A6L2Q2N5_COPFO</name>
<dbReference type="Gene3D" id="3.90.1150.170">
    <property type="match status" value="1"/>
</dbReference>
<evidence type="ECO:0008006" key="9">
    <source>
        <dbReference type="Google" id="ProtNLM"/>
    </source>
</evidence>
<keyword evidence="5 6" id="KW-0456">Lyase</keyword>
<dbReference type="SUPFAM" id="SSF53383">
    <property type="entry name" value="PLP-dependent transferases"/>
    <property type="match status" value="1"/>
</dbReference>
<dbReference type="GO" id="GO:0030170">
    <property type="term" value="F:pyridoxal phosphate binding"/>
    <property type="evidence" value="ECO:0007669"/>
    <property type="project" value="InterPro"/>
</dbReference>
<accession>A0A6L2Q2N5</accession>
<dbReference type="GO" id="GO:0005737">
    <property type="term" value="C:cytoplasm"/>
    <property type="evidence" value="ECO:0007669"/>
    <property type="project" value="TreeGrafter"/>
</dbReference>
<evidence type="ECO:0000313" key="8">
    <source>
        <dbReference type="Proteomes" id="UP000502823"/>
    </source>
</evidence>
<dbReference type="InParanoid" id="A0A6L2Q2N5"/>
<dbReference type="Gene3D" id="3.40.640.10">
    <property type="entry name" value="Type I PLP-dependent aspartate aminotransferase-like (Major domain)"/>
    <property type="match status" value="1"/>
</dbReference>
<dbReference type="AlphaFoldDB" id="A0A6L2Q2N5"/>
<comment type="similarity">
    <text evidence="2 6">Belongs to the group II decarboxylase family.</text>
</comment>
<dbReference type="OrthoDB" id="392571at2759"/>
<dbReference type="InterPro" id="IPR015421">
    <property type="entry name" value="PyrdxlP-dep_Trfase_major"/>
</dbReference>
<dbReference type="EMBL" id="BLKM01000869">
    <property type="protein sequence ID" value="GFG39121.1"/>
    <property type="molecule type" value="Genomic_DNA"/>
</dbReference>
<evidence type="ECO:0000313" key="7">
    <source>
        <dbReference type="EMBL" id="GFG39121.1"/>
    </source>
</evidence>
<reference evidence="8" key="1">
    <citation type="submission" date="2020-01" db="EMBL/GenBank/DDBJ databases">
        <title>Draft genome sequence of the Termite Coptotermes fromosanus.</title>
        <authorList>
            <person name="Itakura S."/>
            <person name="Yosikawa Y."/>
            <person name="Umezawa K."/>
        </authorList>
    </citation>
    <scope>NUCLEOTIDE SEQUENCE [LARGE SCALE GENOMIC DNA]</scope>
</reference>
<dbReference type="PANTHER" id="PTHR45677">
    <property type="entry name" value="GLUTAMATE DECARBOXYLASE-RELATED"/>
    <property type="match status" value="1"/>
</dbReference>
<organism evidence="7 8">
    <name type="scientific">Coptotermes formosanus</name>
    <name type="common">Formosan subterranean termite</name>
    <dbReference type="NCBI Taxonomy" id="36987"/>
    <lineage>
        <taxon>Eukaryota</taxon>
        <taxon>Metazoa</taxon>
        <taxon>Ecdysozoa</taxon>
        <taxon>Arthropoda</taxon>
        <taxon>Hexapoda</taxon>
        <taxon>Insecta</taxon>
        <taxon>Pterygota</taxon>
        <taxon>Neoptera</taxon>
        <taxon>Polyneoptera</taxon>
        <taxon>Dictyoptera</taxon>
        <taxon>Blattodea</taxon>
        <taxon>Blattoidea</taxon>
        <taxon>Termitoidae</taxon>
        <taxon>Rhinotermitidae</taxon>
        <taxon>Coptotermes</taxon>
    </lineage>
</organism>
<gene>
    <name evidence="7" type="ORF">Cfor_10600</name>
</gene>
<evidence type="ECO:0000256" key="5">
    <source>
        <dbReference type="ARBA" id="ARBA00023239"/>
    </source>
</evidence>
<dbReference type="InterPro" id="IPR015424">
    <property type="entry name" value="PyrdxlP-dep_Trfase"/>
</dbReference>
<dbReference type="Pfam" id="PF00282">
    <property type="entry name" value="Pyridoxal_deC"/>
    <property type="match status" value="1"/>
</dbReference>
<dbReference type="PANTHER" id="PTHR45677:SF8">
    <property type="entry name" value="CYSTEINE SULFINIC ACID DECARBOXYLASE"/>
    <property type="match status" value="1"/>
</dbReference>
<evidence type="ECO:0000256" key="3">
    <source>
        <dbReference type="ARBA" id="ARBA00022793"/>
    </source>
</evidence>